<organism evidence="1 2">
    <name type="scientific">Sporanaerobium hydrogeniformans</name>
    <dbReference type="NCBI Taxonomy" id="3072179"/>
    <lineage>
        <taxon>Bacteria</taxon>
        <taxon>Bacillati</taxon>
        <taxon>Bacillota</taxon>
        <taxon>Clostridia</taxon>
        <taxon>Lachnospirales</taxon>
        <taxon>Lachnospiraceae</taxon>
        <taxon>Sporanaerobium</taxon>
    </lineage>
</organism>
<accession>A0AC61D833</accession>
<evidence type="ECO:0000313" key="1">
    <source>
        <dbReference type="EMBL" id="PHV69357.1"/>
    </source>
</evidence>
<dbReference type="EMBL" id="PEDL01000031">
    <property type="protein sequence ID" value="PHV69357.1"/>
    <property type="molecule type" value="Genomic_DNA"/>
</dbReference>
<protein>
    <submittedName>
        <fullName evidence="1">Uncharacterized protein</fullName>
    </submittedName>
</protein>
<gene>
    <name evidence="1" type="ORF">CS063_16110</name>
</gene>
<name>A0AC61D833_9FIRM</name>
<dbReference type="Proteomes" id="UP000224460">
    <property type="component" value="Unassembled WGS sequence"/>
</dbReference>
<comment type="caution">
    <text evidence="1">The sequence shown here is derived from an EMBL/GenBank/DDBJ whole genome shotgun (WGS) entry which is preliminary data.</text>
</comment>
<reference evidence="1" key="1">
    <citation type="submission" date="2017-10" db="EMBL/GenBank/DDBJ databases">
        <title>Genome sequence of cellulolytic Lachnospiraceae bacterium XHS1971 isolated from hotspring sediment.</title>
        <authorList>
            <person name="Vasudevan G."/>
            <person name="Joshi A.J."/>
            <person name="Hivarkar S."/>
            <person name="Lanjekar V.B."/>
            <person name="Dhakephalkar P.K."/>
            <person name="Dagar S."/>
        </authorList>
    </citation>
    <scope>NUCLEOTIDE SEQUENCE</scope>
    <source>
        <strain evidence="1">XHS1971</strain>
    </source>
</reference>
<sequence>MVRYGISYILHLLEVSPSKLAQSLNIDRSLVSKWKNGSRRVDINNEYFNELIEYLLFINEELGINRLEIFFIKRYQLKEECLAQEQVKKYLKKFIIDNISSEVTREKYETHSERHIIPLSIYNGIGNARKCVLELLETAESQKKHKKIIFIYSGSFDMYMEEISFRCLVIKKLVELLDKGFKVDLIISDYENMKCILHFFTLILHKNCKLYVCPFISKKLGLFAIHNIHNQQLVFSLFNQSINNYCSYTSVFQDSLSVLAYNNIIQYIKVESTPVFCYLEHRRFLEGSIASDIYTKQRSLFSTVSEAYYYNQVPIYLVMQEQLLIEILTHSMYSSERIERELKIFRKRKRKRRVIKSLANNKLVHFYSLDYLRYLSQKDIIYYGKDDVVSQPALVLTKEHFKRHMIDLVTFLNQYDNYTVCLTIEKVEPNGESIHYWCKKNEILCVFDNDKPANLLVSEDMSFVNLIYAIFERYYEEISTELKSKEVVSELLLSL</sequence>
<keyword evidence="2" id="KW-1185">Reference proteome</keyword>
<evidence type="ECO:0000313" key="2">
    <source>
        <dbReference type="Proteomes" id="UP000224460"/>
    </source>
</evidence>
<proteinExistence type="predicted"/>